<name>A0A9W7I945_HIBTR</name>
<evidence type="ECO:0000313" key="1">
    <source>
        <dbReference type="EMBL" id="GMI90836.1"/>
    </source>
</evidence>
<proteinExistence type="predicted"/>
<gene>
    <name evidence="1" type="ORF">HRI_002752900</name>
</gene>
<comment type="caution">
    <text evidence="1">The sequence shown here is derived from an EMBL/GenBank/DDBJ whole genome shotgun (WGS) entry which is preliminary data.</text>
</comment>
<dbReference type="Proteomes" id="UP001165190">
    <property type="component" value="Unassembled WGS sequence"/>
</dbReference>
<accession>A0A9W7I945</accession>
<sequence length="102" mass="11267">MDSNASAPDHLLSSQLEIQDQTLVNSIHSSFLQNQTNVPKQFLWPKVDLVIAHKELLLPLVDLERCFGGDEPAIQQAADLIRAACLCCGIRSSDRAKTQLII</sequence>
<dbReference type="EMBL" id="BSYR01000024">
    <property type="protein sequence ID" value="GMI90836.1"/>
    <property type="molecule type" value="Genomic_DNA"/>
</dbReference>
<evidence type="ECO:0000313" key="2">
    <source>
        <dbReference type="Proteomes" id="UP001165190"/>
    </source>
</evidence>
<reference evidence="1" key="1">
    <citation type="submission" date="2023-05" db="EMBL/GenBank/DDBJ databases">
        <title>Genome and transcriptome analyses reveal genes involved in the formation of fine ridges on petal epidermal cells in Hibiscus trionum.</title>
        <authorList>
            <person name="Koshimizu S."/>
            <person name="Masuda S."/>
            <person name="Ishii T."/>
            <person name="Shirasu K."/>
            <person name="Hoshino A."/>
            <person name="Arita M."/>
        </authorList>
    </citation>
    <scope>NUCLEOTIDE SEQUENCE</scope>
    <source>
        <strain evidence="1">Hamamatsu line</strain>
    </source>
</reference>
<keyword evidence="2" id="KW-1185">Reference proteome</keyword>
<protein>
    <submittedName>
        <fullName evidence="1">Uncharacterized protein</fullName>
    </submittedName>
</protein>
<dbReference type="SUPFAM" id="SSF51197">
    <property type="entry name" value="Clavaminate synthase-like"/>
    <property type="match status" value="1"/>
</dbReference>
<dbReference type="AlphaFoldDB" id="A0A9W7I945"/>
<organism evidence="1 2">
    <name type="scientific">Hibiscus trionum</name>
    <name type="common">Flower of an hour</name>
    <dbReference type="NCBI Taxonomy" id="183268"/>
    <lineage>
        <taxon>Eukaryota</taxon>
        <taxon>Viridiplantae</taxon>
        <taxon>Streptophyta</taxon>
        <taxon>Embryophyta</taxon>
        <taxon>Tracheophyta</taxon>
        <taxon>Spermatophyta</taxon>
        <taxon>Magnoliopsida</taxon>
        <taxon>eudicotyledons</taxon>
        <taxon>Gunneridae</taxon>
        <taxon>Pentapetalae</taxon>
        <taxon>rosids</taxon>
        <taxon>malvids</taxon>
        <taxon>Malvales</taxon>
        <taxon>Malvaceae</taxon>
        <taxon>Malvoideae</taxon>
        <taxon>Hibiscus</taxon>
    </lineage>
</organism>